<accession>A0A0S2KI16</accession>
<dbReference type="Gene3D" id="2.60.40.3620">
    <property type="match status" value="1"/>
</dbReference>
<reference evidence="3" key="1">
    <citation type="submission" date="2015-11" db="EMBL/GenBank/DDBJ databases">
        <authorList>
            <person name="Holder M.E."/>
            <person name="Ajami N.J."/>
            <person name="Petrosino J.F."/>
        </authorList>
    </citation>
    <scope>NUCLEOTIDE SEQUENCE [LARGE SCALE GENOMIC DNA]</scope>
    <source>
        <strain evidence="3">F0113</strain>
    </source>
</reference>
<dbReference type="GO" id="GO:0019867">
    <property type="term" value="C:outer membrane"/>
    <property type="evidence" value="ECO:0007669"/>
    <property type="project" value="InterPro"/>
</dbReference>
<sequence length="387" mass="42056">MKKFIQSIGIFVCSIALITACSDDRSNNPTLQEPTTFSLNTPAYAAQNINLALSDGINFTWSQPAYGFPVAAQYQLQVSLNDKYNISTSTALNDRSGKTIADYETLTTVYNECKGVMNAENLSAALQRLAKYKEDNVPATQKVYARALSVLNNDTIYSNSITFNVVPHYVELKDADPEMWYLVGNCVGDGKWGNDAASIGTSLIPMFVKAGEFYDRVTGKGTIEYTAYFPTGGEFKIPKTPGNWDYDVVCAGFVIRQGGSNPGNITVAAAGYYTITMNTKSKTCTMDKVDITPTKYASITLEGTALESGSVSMTPVDTYAGAENHTWRANVTLVEGGLKFKSGSTEWGSDGFPYEVATTTGNEIPALAGKYLVMFNDISGAFYFFSR</sequence>
<dbReference type="OrthoDB" id="1100554at2"/>
<dbReference type="EMBL" id="CP013195">
    <property type="protein sequence ID" value="ALO47779.1"/>
    <property type="molecule type" value="Genomic_DNA"/>
</dbReference>
<dbReference type="PROSITE" id="PS51257">
    <property type="entry name" value="PROKAR_LIPOPROTEIN"/>
    <property type="match status" value="1"/>
</dbReference>
<gene>
    <name evidence="2" type="ORF">AS203_00530</name>
</gene>
<evidence type="ECO:0000259" key="1">
    <source>
        <dbReference type="Pfam" id="PF14292"/>
    </source>
</evidence>
<keyword evidence="3" id="KW-1185">Reference proteome</keyword>
<dbReference type="InterPro" id="IPR025970">
    <property type="entry name" value="SusE"/>
</dbReference>
<dbReference type="GO" id="GO:2001070">
    <property type="term" value="F:starch binding"/>
    <property type="evidence" value="ECO:0007669"/>
    <property type="project" value="InterPro"/>
</dbReference>
<dbReference type="AlphaFoldDB" id="A0A0S2KI16"/>
<dbReference type="Pfam" id="PF14292">
    <property type="entry name" value="SusE"/>
    <property type="match status" value="1"/>
</dbReference>
<organism evidence="2 3">
    <name type="scientific">Hoylesella enoeca</name>
    <dbReference type="NCBI Taxonomy" id="76123"/>
    <lineage>
        <taxon>Bacteria</taxon>
        <taxon>Pseudomonadati</taxon>
        <taxon>Bacteroidota</taxon>
        <taxon>Bacteroidia</taxon>
        <taxon>Bacteroidales</taxon>
        <taxon>Prevotellaceae</taxon>
        <taxon>Hoylesella</taxon>
    </lineage>
</organism>
<protein>
    <recommendedName>
        <fullName evidence="1">SusE outer membrane protein domain-containing protein</fullName>
    </recommendedName>
</protein>
<feature type="domain" description="SusE outer membrane protein" evidence="1">
    <location>
        <begin position="24"/>
        <end position="95"/>
    </location>
</feature>
<dbReference type="STRING" id="76123.AS203_00530"/>
<proteinExistence type="predicted"/>
<dbReference type="RefSeq" id="WP_060544088.1">
    <property type="nucleotide sequence ID" value="NZ_CP013195.1"/>
</dbReference>
<name>A0A0S2KI16_9BACT</name>
<evidence type="ECO:0000313" key="2">
    <source>
        <dbReference type="EMBL" id="ALO47779.1"/>
    </source>
</evidence>
<evidence type="ECO:0000313" key="3">
    <source>
        <dbReference type="Proteomes" id="UP000056252"/>
    </source>
</evidence>
<dbReference type="KEGG" id="peo:AS203_00530"/>
<dbReference type="Proteomes" id="UP000056252">
    <property type="component" value="Chromosome"/>
</dbReference>